<dbReference type="PANTHER" id="PTHR45632">
    <property type="entry name" value="LD33804P"/>
    <property type="match status" value="1"/>
</dbReference>
<dbReference type="CDD" id="cd18186">
    <property type="entry name" value="BTB_POZ_ZBTB_KLHL-like"/>
    <property type="match status" value="1"/>
</dbReference>
<feature type="domain" description="BTB" evidence="3">
    <location>
        <begin position="28"/>
        <end position="98"/>
    </location>
</feature>
<dbReference type="Gene3D" id="1.25.40.420">
    <property type="match status" value="1"/>
</dbReference>
<dbReference type="InterPro" id="IPR000210">
    <property type="entry name" value="BTB/POZ_dom"/>
</dbReference>
<keyword evidence="6" id="KW-1185">Reference proteome</keyword>
<evidence type="ECO:0000259" key="4">
    <source>
        <dbReference type="PROSITE" id="PS51886"/>
    </source>
</evidence>
<feature type="domain" description="TLDc" evidence="4">
    <location>
        <begin position="303"/>
        <end position="490"/>
    </location>
</feature>
<dbReference type="Pfam" id="PF00651">
    <property type="entry name" value="BTB"/>
    <property type="match status" value="1"/>
</dbReference>
<evidence type="ECO:0000259" key="3">
    <source>
        <dbReference type="PROSITE" id="PS50097"/>
    </source>
</evidence>
<dbReference type="AlphaFoldDB" id="A0A9Q0RCM5"/>
<proteinExistence type="predicted"/>
<protein>
    <submittedName>
        <fullName evidence="5">Pep-cterm sorting domain-containing protein</fullName>
    </submittedName>
</protein>
<evidence type="ECO:0000256" key="2">
    <source>
        <dbReference type="ARBA" id="ARBA00022737"/>
    </source>
</evidence>
<comment type="caution">
    <text evidence="5">The sequence shown here is derived from an EMBL/GenBank/DDBJ whole genome shotgun (WGS) entry which is preliminary data.</text>
</comment>
<dbReference type="CDD" id="cd14733">
    <property type="entry name" value="BACK"/>
    <property type="match status" value="1"/>
</dbReference>
<gene>
    <name evidence="5" type="ORF">M0811_07121</name>
</gene>
<dbReference type="Proteomes" id="UP001149090">
    <property type="component" value="Unassembled WGS sequence"/>
</dbReference>
<evidence type="ECO:0000256" key="1">
    <source>
        <dbReference type="ARBA" id="ARBA00022441"/>
    </source>
</evidence>
<dbReference type="SMART" id="SM00584">
    <property type="entry name" value="TLDc"/>
    <property type="match status" value="1"/>
</dbReference>
<keyword evidence="1" id="KW-0880">Kelch repeat</keyword>
<dbReference type="EMBL" id="JAPDFW010000064">
    <property type="protein sequence ID" value="KAJ5075551.1"/>
    <property type="molecule type" value="Genomic_DNA"/>
</dbReference>
<organism evidence="5 6">
    <name type="scientific">Anaeramoeba ignava</name>
    <name type="common">Anaerobic marine amoeba</name>
    <dbReference type="NCBI Taxonomy" id="1746090"/>
    <lineage>
        <taxon>Eukaryota</taxon>
        <taxon>Metamonada</taxon>
        <taxon>Anaeramoebidae</taxon>
        <taxon>Anaeramoeba</taxon>
    </lineage>
</organism>
<dbReference type="OrthoDB" id="2379948at2759"/>
<dbReference type="PROSITE" id="PS50097">
    <property type="entry name" value="BTB"/>
    <property type="match status" value="1"/>
</dbReference>
<dbReference type="SMART" id="SM00875">
    <property type="entry name" value="BACK"/>
    <property type="match status" value="1"/>
</dbReference>
<dbReference type="InterPro" id="IPR006571">
    <property type="entry name" value="TLDc_dom"/>
</dbReference>
<dbReference type="InterPro" id="IPR011333">
    <property type="entry name" value="SKP1/BTB/POZ_sf"/>
</dbReference>
<dbReference type="SMART" id="SM00225">
    <property type="entry name" value="BTB"/>
    <property type="match status" value="1"/>
</dbReference>
<reference evidence="5" key="1">
    <citation type="submission" date="2022-10" db="EMBL/GenBank/DDBJ databases">
        <title>Novel sulphate-reducing endosymbionts in the free-living metamonad Anaeramoeba.</title>
        <authorList>
            <person name="Jerlstrom-Hultqvist J."/>
            <person name="Cepicka I."/>
            <person name="Gallot-Lavallee L."/>
            <person name="Salas-Leiva D."/>
            <person name="Curtis B.A."/>
            <person name="Zahonova K."/>
            <person name="Pipaliya S."/>
            <person name="Dacks J."/>
            <person name="Roger A.J."/>
        </authorList>
    </citation>
    <scope>NUCLEOTIDE SEQUENCE</scope>
    <source>
        <strain evidence="5">BMAN</strain>
    </source>
</reference>
<dbReference type="OMA" id="CADFERR"/>
<dbReference type="Pfam" id="PF07707">
    <property type="entry name" value="BACK"/>
    <property type="match status" value="1"/>
</dbReference>
<dbReference type="Gene3D" id="3.30.710.10">
    <property type="entry name" value="Potassium Channel Kv1.1, Chain A"/>
    <property type="match status" value="1"/>
</dbReference>
<dbReference type="InterPro" id="IPR011705">
    <property type="entry name" value="BACK"/>
</dbReference>
<sequence>MNEFSQFKNQEQLSKDIFQLFQNGIEFSDFKIIIKSKKETVIHAHKAILSSRSEYFYGLFRSKMKESQEGIVVFTDVSPEIFKLIIHYIYTGIIDINLNNAFEALISARKLLLDSGIINFLTMFIEENIQLENVIDILAISSRLNYQDLYFYCMKFVMVHFQEIIHSQRFLKFSANDLNFLLNQPNFEIENEIDLFYLLLKWVQFHSDSTSQSDVEMGEETNNTREAFSQFIGKIRFCDINPVDLQKIQKLKLIPNSIMHDILEFSHFIQNEPYSKRIYELKQKYHQQNFAIFQSRDCFSESSIIKGKKKYSQKLKNWIKKPEFFSSMILGYSAKKDGFCGKSFHQKCDNSGRSLVVIQTTNGSIFGGFTDVGWRRTTGNNFWIKDENAFIFTLRNIQKTEPQRFKLKKSKSKYSILYRDYHGPSFGGGDITIYSSSSNQEDLFDTFYSDFGYTYEVPSQIEDTLQKAKIFLAGSFDNWKIEEIEVYFEKQNF</sequence>
<evidence type="ECO:0000313" key="6">
    <source>
        <dbReference type="Proteomes" id="UP001149090"/>
    </source>
</evidence>
<dbReference type="SUPFAM" id="SSF54695">
    <property type="entry name" value="POZ domain"/>
    <property type="match status" value="1"/>
</dbReference>
<evidence type="ECO:0000313" key="5">
    <source>
        <dbReference type="EMBL" id="KAJ5075551.1"/>
    </source>
</evidence>
<keyword evidence="2" id="KW-0677">Repeat</keyword>
<accession>A0A9Q0RCM5</accession>
<dbReference type="PROSITE" id="PS51886">
    <property type="entry name" value="TLDC"/>
    <property type="match status" value="1"/>
</dbReference>
<dbReference type="Pfam" id="PF07534">
    <property type="entry name" value="TLD"/>
    <property type="match status" value="1"/>
</dbReference>
<name>A0A9Q0RCM5_ANAIG</name>
<dbReference type="PANTHER" id="PTHR45632:SF3">
    <property type="entry name" value="KELCH-LIKE PROTEIN 32"/>
    <property type="match status" value="1"/>
</dbReference>